<feature type="domain" description="DUF7638" evidence="1">
    <location>
        <begin position="144"/>
        <end position="246"/>
    </location>
</feature>
<dbReference type="Pfam" id="PF24645">
    <property type="entry name" value="DUF7639"/>
    <property type="match status" value="1"/>
</dbReference>
<feature type="domain" description="DUF7639" evidence="2">
    <location>
        <begin position="251"/>
        <end position="319"/>
    </location>
</feature>
<proteinExistence type="predicted"/>
<evidence type="ECO:0000313" key="4">
    <source>
        <dbReference type="Proteomes" id="UP001622370"/>
    </source>
</evidence>
<name>A0ABW8QAY3_9FLAO</name>
<protein>
    <submittedName>
        <fullName evidence="3">Uncharacterized protein</fullName>
    </submittedName>
</protein>
<keyword evidence="4" id="KW-1185">Reference proteome</keyword>
<dbReference type="InterPro" id="IPR056055">
    <property type="entry name" value="DUF7638"/>
</dbReference>
<dbReference type="Pfam" id="PF24644">
    <property type="entry name" value="DUF7638"/>
    <property type="match status" value="2"/>
</dbReference>
<feature type="domain" description="DUF7638" evidence="1">
    <location>
        <begin position="8"/>
        <end position="108"/>
    </location>
</feature>
<evidence type="ECO:0000313" key="3">
    <source>
        <dbReference type="EMBL" id="MFK8293270.1"/>
    </source>
</evidence>
<evidence type="ECO:0000259" key="1">
    <source>
        <dbReference type="Pfam" id="PF24644"/>
    </source>
</evidence>
<evidence type="ECO:0000259" key="2">
    <source>
        <dbReference type="Pfam" id="PF24645"/>
    </source>
</evidence>
<organism evidence="3 4">
    <name type="scientific">Capnocytophaga stomatis</name>
    <dbReference type="NCBI Taxonomy" id="1848904"/>
    <lineage>
        <taxon>Bacteria</taxon>
        <taxon>Pseudomonadati</taxon>
        <taxon>Bacteroidota</taxon>
        <taxon>Flavobacteriia</taxon>
        <taxon>Flavobacteriales</taxon>
        <taxon>Flavobacteriaceae</taxon>
        <taxon>Capnocytophaga</taxon>
    </lineage>
</organism>
<dbReference type="InterPro" id="IPR056056">
    <property type="entry name" value="DUF7639"/>
</dbReference>
<dbReference type="RefSeq" id="WP_405254071.1">
    <property type="nucleotide sequence ID" value="NZ_JBJGWE010000003.1"/>
</dbReference>
<dbReference type="Proteomes" id="UP001622370">
    <property type="component" value="Unassembled WGS sequence"/>
</dbReference>
<accession>A0ABW8QAY3</accession>
<sequence length="344" mass="40531">MNFKPSNKVYKTQEIQGVSVPAIIENGGYHFTDLDIYENGRVYCWNFHDFEIFKQEVNSEWVVLSVPDGEDISIFNLGCWKIKNSQWIFNKKGFIAYVESLIREMNPQWKNIYTYVEKKLGEITIGENGQGTIFKEIKNEYGFNSKKIEANSLNLYYKENEIYHLVKVIAFADHTLQITRLENPFEISFEEFKKLVKEKKIVTNPPKNSVINIYGLGSFSIEQKSWCNSIKNIQKEIEEIFRKLNNVPTLFEICLNTFKEFKNNPTKQNQSKLKKAYEKVPEHQRMYLGDMDTRDTEIRMIIYGKQEIEGWSHYQIAKKMGDPLPNIQIPEIKDENNNKKNIKK</sequence>
<reference evidence="3 4" key="1">
    <citation type="journal article" date="2016" name="Sci. Rep.">
        <title>Whole genome sequencing identifies a novel species of the genus Capnocytophaga isolated from dog and cat bite wounds in humans.</title>
        <authorList>
            <person name="Zangenah S."/>
            <person name="Abbasi N."/>
            <person name="Andersson A.F."/>
            <person name="Bergman P."/>
        </authorList>
    </citation>
    <scope>NUCLEOTIDE SEQUENCE [LARGE SCALE GENOMIC DNA]</scope>
    <source>
        <strain evidence="3 4">W5</strain>
    </source>
</reference>
<gene>
    <name evidence="3" type="ORF">ACI76L_05705</name>
</gene>
<dbReference type="EMBL" id="JBJGWJ010000003">
    <property type="protein sequence ID" value="MFK8293270.1"/>
    <property type="molecule type" value="Genomic_DNA"/>
</dbReference>
<comment type="caution">
    <text evidence="3">The sequence shown here is derived from an EMBL/GenBank/DDBJ whole genome shotgun (WGS) entry which is preliminary data.</text>
</comment>